<gene>
    <name evidence="1" type="ORF">GCM10010912_64270</name>
</gene>
<protein>
    <submittedName>
        <fullName evidence="1">Uncharacterized protein</fullName>
    </submittedName>
</protein>
<comment type="caution">
    <text evidence="1">The sequence shown here is derived from an EMBL/GenBank/DDBJ whole genome shotgun (WGS) entry which is preliminary data.</text>
</comment>
<dbReference type="Proteomes" id="UP000637643">
    <property type="component" value="Unassembled WGS sequence"/>
</dbReference>
<name>A0A917D4Z8_9BACL</name>
<accession>A0A917D4Z8</accession>
<sequence length="185" mass="21195">MVHWHKNLSIRNQKSNSRAYKKKLYRLSNEAYEQNERPIFKGLIEIISSEIIILTVIHNIKAEHRSETAGSYGRTIRKKSGDENEPRGYNVFWAGERFVFLADTTGLPDSVEVTLPGGYSVQLTPTDADKVVWTGELYDASFQKLPDGPLTFTFTATNEYQTKTDKVTVVISGDWSEYFQNHRIQ</sequence>
<proteinExistence type="predicted"/>
<dbReference type="AlphaFoldDB" id="A0A917D4Z8"/>
<dbReference type="EMBL" id="BMKR01000052">
    <property type="protein sequence ID" value="GGG10985.1"/>
    <property type="molecule type" value="Genomic_DNA"/>
</dbReference>
<organism evidence="1 2">
    <name type="scientific">Paenibacillus albidus</name>
    <dbReference type="NCBI Taxonomy" id="2041023"/>
    <lineage>
        <taxon>Bacteria</taxon>
        <taxon>Bacillati</taxon>
        <taxon>Bacillota</taxon>
        <taxon>Bacilli</taxon>
        <taxon>Bacillales</taxon>
        <taxon>Paenibacillaceae</taxon>
        <taxon>Paenibacillus</taxon>
    </lineage>
</organism>
<evidence type="ECO:0000313" key="1">
    <source>
        <dbReference type="EMBL" id="GGG10985.1"/>
    </source>
</evidence>
<evidence type="ECO:0000313" key="2">
    <source>
        <dbReference type="Proteomes" id="UP000637643"/>
    </source>
</evidence>
<reference evidence="1" key="1">
    <citation type="journal article" date="2014" name="Int. J. Syst. Evol. Microbiol.">
        <title>Complete genome sequence of Corynebacterium casei LMG S-19264T (=DSM 44701T), isolated from a smear-ripened cheese.</title>
        <authorList>
            <consortium name="US DOE Joint Genome Institute (JGI-PGF)"/>
            <person name="Walter F."/>
            <person name="Albersmeier A."/>
            <person name="Kalinowski J."/>
            <person name="Ruckert C."/>
        </authorList>
    </citation>
    <scope>NUCLEOTIDE SEQUENCE</scope>
    <source>
        <strain evidence="1">CGMCC 1.16134</strain>
    </source>
</reference>
<reference evidence="1" key="2">
    <citation type="submission" date="2020-09" db="EMBL/GenBank/DDBJ databases">
        <authorList>
            <person name="Sun Q."/>
            <person name="Zhou Y."/>
        </authorList>
    </citation>
    <scope>NUCLEOTIDE SEQUENCE</scope>
    <source>
        <strain evidence="1">CGMCC 1.16134</strain>
    </source>
</reference>
<keyword evidence="2" id="KW-1185">Reference proteome</keyword>